<reference evidence="2 3" key="1">
    <citation type="submission" date="2021-01" db="EMBL/GenBank/DDBJ databases">
        <title>FDA dAtabase for Regulatory Grade micrObial Sequences (FDA-ARGOS): Supporting development and validation of Infectious Disease Dx tests.</title>
        <authorList>
            <person name="Sproer C."/>
            <person name="Gronow S."/>
            <person name="Severitt S."/>
            <person name="Schroder I."/>
            <person name="Tallon L."/>
            <person name="Sadzewicz L."/>
            <person name="Zhao X."/>
            <person name="Boylan J."/>
            <person name="Ott S."/>
            <person name="Bowen H."/>
            <person name="Vavikolanu K."/>
            <person name="Mehta A."/>
            <person name="Aluvathingal J."/>
            <person name="Nadendla S."/>
            <person name="Lowell S."/>
            <person name="Myers T."/>
            <person name="Yan Y."/>
            <person name="Sichtig H."/>
        </authorList>
    </citation>
    <scope>NUCLEOTIDE SEQUENCE [LARGE SCALE GENOMIC DNA]</scope>
    <source>
        <strain evidence="2 3">FDAARGOS_1141</strain>
    </source>
</reference>
<dbReference type="Proteomes" id="UP000595498">
    <property type="component" value="Chromosome"/>
</dbReference>
<dbReference type="Gene3D" id="1.10.260.40">
    <property type="entry name" value="lambda repressor-like DNA-binding domains"/>
    <property type="match status" value="1"/>
</dbReference>
<proteinExistence type="predicted"/>
<organism evidence="2 3">
    <name type="scientific">Sphingobacterium multivorum</name>
    <dbReference type="NCBI Taxonomy" id="28454"/>
    <lineage>
        <taxon>Bacteria</taxon>
        <taxon>Pseudomonadati</taxon>
        <taxon>Bacteroidota</taxon>
        <taxon>Sphingobacteriia</taxon>
        <taxon>Sphingobacteriales</taxon>
        <taxon>Sphingobacteriaceae</taxon>
        <taxon>Sphingobacterium</taxon>
    </lineage>
</organism>
<sequence length="182" mass="20799">MTKLTGKSSKGRKPRKDMFPEIRKILGQHLRKLRQEDNFSLDDIAFMSNLSKSAVWNVEEGISYDIDQYMEYASTLGRGFHTLFKEAMITYSVGPRLALPPDRLARINLTAKIKDMTSSEELFKEETTVEQIANLLIEKKGIEKNSKLSSSISTILGNWVKDGLLESRKAGNINFYKFRKSK</sequence>
<evidence type="ECO:0000313" key="3">
    <source>
        <dbReference type="Proteomes" id="UP000595498"/>
    </source>
</evidence>
<keyword evidence="3" id="KW-1185">Reference proteome</keyword>
<protein>
    <recommendedName>
        <fullName evidence="1">HTH cro/C1-type domain-containing protein</fullName>
    </recommendedName>
</protein>
<feature type="domain" description="HTH cro/C1-type" evidence="1">
    <location>
        <begin position="30"/>
        <end position="83"/>
    </location>
</feature>
<dbReference type="InterPro" id="IPR001387">
    <property type="entry name" value="Cro/C1-type_HTH"/>
</dbReference>
<dbReference type="InterPro" id="IPR010982">
    <property type="entry name" value="Lambda_DNA-bd_dom_sf"/>
</dbReference>
<gene>
    <name evidence="2" type="ORF">I6I98_17635</name>
</gene>
<evidence type="ECO:0000259" key="1">
    <source>
        <dbReference type="PROSITE" id="PS50943"/>
    </source>
</evidence>
<dbReference type="PROSITE" id="PS50943">
    <property type="entry name" value="HTH_CROC1"/>
    <property type="match status" value="1"/>
</dbReference>
<accession>A0ABX7CJ04</accession>
<dbReference type="SUPFAM" id="SSF47413">
    <property type="entry name" value="lambda repressor-like DNA-binding domains"/>
    <property type="match status" value="1"/>
</dbReference>
<dbReference type="EMBL" id="CP068224">
    <property type="protein sequence ID" value="QQT52083.1"/>
    <property type="molecule type" value="Genomic_DNA"/>
</dbReference>
<name>A0ABX7CJ04_SPHMU</name>
<evidence type="ECO:0000313" key="2">
    <source>
        <dbReference type="EMBL" id="QQT52083.1"/>
    </source>
</evidence>